<organism evidence="1 2">
    <name type="scientific">Aedes aegypti</name>
    <name type="common">Yellowfever mosquito</name>
    <name type="synonym">Culex aegypti</name>
    <dbReference type="NCBI Taxonomy" id="7159"/>
    <lineage>
        <taxon>Eukaryota</taxon>
        <taxon>Metazoa</taxon>
        <taxon>Ecdysozoa</taxon>
        <taxon>Arthropoda</taxon>
        <taxon>Hexapoda</taxon>
        <taxon>Insecta</taxon>
        <taxon>Pterygota</taxon>
        <taxon>Neoptera</taxon>
        <taxon>Endopterygota</taxon>
        <taxon>Diptera</taxon>
        <taxon>Nematocera</taxon>
        <taxon>Culicoidea</taxon>
        <taxon>Culicidae</taxon>
        <taxon>Culicinae</taxon>
        <taxon>Aedini</taxon>
        <taxon>Aedes</taxon>
        <taxon>Stegomyia</taxon>
    </lineage>
</organism>
<evidence type="ECO:0000313" key="2">
    <source>
        <dbReference type="Proteomes" id="UP000682892"/>
    </source>
</evidence>
<proteinExistence type="predicted"/>
<reference evidence="1" key="1">
    <citation type="submission" date="2005-10" db="EMBL/GenBank/DDBJ databases">
        <authorList>
            <person name="Loftus B.J."/>
            <person name="Nene V.M."/>
            <person name="Hannick L.I."/>
            <person name="Bidwell S."/>
            <person name="Haas B."/>
            <person name="Amedeo P."/>
            <person name="Orvis J."/>
            <person name="Wortman J.R."/>
            <person name="White O.R."/>
            <person name="Salzberg S."/>
            <person name="Shumway M."/>
            <person name="Koo H."/>
            <person name="Zhao Y."/>
            <person name="Holmes M."/>
            <person name="Miller J."/>
            <person name="Schatz M."/>
            <person name="Pop M."/>
            <person name="Pai G."/>
            <person name="Utterback T."/>
            <person name="Rogers Y.-H."/>
            <person name="Kravitz S."/>
            <person name="Fraser C.M."/>
        </authorList>
    </citation>
    <scope>NUCLEOTIDE SEQUENCE</scope>
    <source>
        <strain evidence="1">Liverpool</strain>
    </source>
</reference>
<dbReference type="PaxDb" id="7159-AAEL007836-PA"/>
<sequence>MIRSARKGQFQLRRIFCTYYRKPNKFINFRCFFTTCVLKMGIGAKQAFAIMEICAIPV</sequence>
<dbReference type="Proteomes" id="UP000682892">
    <property type="component" value="Chromosome 1"/>
</dbReference>
<dbReference type="HOGENOM" id="CLU_2980881_0_0_1"/>
<accession>Q170R0</accession>
<reference evidence="1" key="3">
    <citation type="submission" date="2012-09" db="EMBL/GenBank/DDBJ databases">
        <authorList>
            <consortium name="VectorBase"/>
        </authorList>
    </citation>
    <scope>NUCLEOTIDE SEQUENCE</scope>
    <source>
        <strain evidence="1">Liverpool</strain>
    </source>
</reference>
<evidence type="ECO:0000313" key="1">
    <source>
        <dbReference type="EMBL" id="EAT40431.1"/>
    </source>
</evidence>
<dbReference type="AlphaFoldDB" id="Q170R0"/>
<reference evidence="1" key="2">
    <citation type="journal article" date="2007" name="Science">
        <title>Genome sequence of Aedes aegypti, a major arbovirus vector.</title>
        <authorList>
            <person name="Nene V."/>
            <person name="Wortman J.R."/>
            <person name="Lawson D."/>
            <person name="Haas B."/>
            <person name="Kodira C."/>
            <person name="Tu Z.J."/>
            <person name="Loftus B."/>
            <person name="Xi Z."/>
            <person name="Megy K."/>
            <person name="Grabherr M."/>
            <person name="Ren Q."/>
            <person name="Zdobnov E.M."/>
            <person name="Lobo N.F."/>
            <person name="Campbell K.S."/>
            <person name="Brown S.E."/>
            <person name="Bonaldo M.F."/>
            <person name="Zhu J."/>
            <person name="Sinkins S.P."/>
            <person name="Hogenkamp D.G."/>
            <person name="Amedeo P."/>
            <person name="Arensburger P."/>
            <person name="Atkinson P.W."/>
            <person name="Bidwell S."/>
            <person name="Biedler J."/>
            <person name="Birney E."/>
            <person name="Bruggner R.V."/>
            <person name="Costas J."/>
            <person name="Coy M.R."/>
            <person name="Crabtree J."/>
            <person name="Crawford M."/>
            <person name="Debruyn B."/>
            <person name="Decaprio D."/>
            <person name="Eiglmeier K."/>
            <person name="Eisenstadt E."/>
            <person name="El-Dorry H."/>
            <person name="Gelbart W.M."/>
            <person name="Gomes S.L."/>
            <person name="Hammond M."/>
            <person name="Hannick L.I."/>
            <person name="Hogan J.R."/>
            <person name="Holmes M.H."/>
            <person name="Jaffe D."/>
            <person name="Johnston J.S."/>
            <person name="Kennedy R.C."/>
            <person name="Koo H."/>
            <person name="Kravitz S."/>
            <person name="Kriventseva E.V."/>
            <person name="Kulp D."/>
            <person name="Labutti K."/>
            <person name="Lee E."/>
            <person name="Li S."/>
            <person name="Lovin D.D."/>
            <person name="Mao C."/>
            <person name="Mauceli E."/>
            <person name="Menck C.F."/>
            <person name="Miller J.R."/>
            <person name="Montgomery P."/>
            <person name="Mori A."/>
            <person name="Nascimento A.L."/>
            <person name="Naveira H.F."/>
            <person name="Nusbaum C."/>
            <person name="O'leary S."/>
            <person name="Orvis J."/>
            <person name="Pertea M."/>
            <person name="Quesneville H."/>
            <person name="Reidenbach K.R."/>
            <person name="Rogers Y.H."/>
            <person name="Roth C.W."/>
            <person name="Schneider J.R."/>
            <person name="Schatz M."/>
            <person name="Shumway M."/>
            <person name="Stanke M."/>
            <person name="Stinson E.O."/>
            <person name="Tubio J.M."/>
            <person name="Vanzee J.P."/>
            <person name="Verjovski-Almeida S."/>
            <person name="Werner D."/>
            <person name="White O."/>
            <person name="Wyder S."/>
            <person name="Zeng Q."/>
            <person name="Zhao Q."/>
            <person name="Zhao Y."/>
            <person name="Hill C.A."/>
            <person name="Raikhel A.S."/>
            <person name="Soares M.B."/>
            <person name="Knudson D.L."/>
            <person name="Lee N.H."/>
            <person name="Galagan J."/>
            <person name="Salzberg S.L."/>
            <person name="Paulsen I.T."/>
            <person name="Dimopoulos G."/>
            <person name="Collins F.H."/>
            <person name="Birren B."/>
            <person name="Fraser-Liggett C.M."/>
            <person name="Severson D.W."/>
        </authorList>
    </citation>
    <scope>NUCLEOTIDE SEQUENCE [LARGE SCALE GENOMIC DNA]</scope>
    <source>
        <strain evidence="1">Liverpool</strain>
    </source>
</reference>
<gene>
    <name evidence="1" type="ORF">AaeL_AAEL007836</name>
</gene>
<protein>
    <submittedName>
        <fullName evidence="1">AAEL007836-PA</fullName>
    </submittedName>
</protein>
<name>Q170R0_AEDAE</name>
<dbReference type="EMBL" id="CH477470">
    <property type="protein sequence ID" value="EAT40431.1"/>
    <property type="molecule type" value="Genomic_DNA"/>
</dbReference>